<proteinExistence type="predicted"/>
<organism evidence="2 3">
    <name type="scientific">Aldrovandia affinis</name>
    <dbReference type="NCBI Taxonomy" id="143900"/>
    <lineage>
        <taxon>Eukaryota</taxon>
        <taxon>Metazoa</taxon>
        <taxon>Chordata</taxon>
        <taxon>Craniata</taxon>
        <taxon>Vertebrata</taxon>
        <taxon>Euteleostomi</taxon>
        <taxon>Actinopterygii</taxon>
        <taxon>Neopterygii</taxon>
        <taxon>Teleostei</taxon>
        <taxon>Notacanthiformes</taxon>
        <taxon>Halosauridae</taxon>
        <taxon>Aldrovandia</taxon>
    </lineage>
</organism>
<protein>
    <submittedName>
        <fullName evidence="2">Uncharacterized protein</fullName>
    </submittedName>
</protein>
<dbReference type="Proteomes" id="UP001221898">
    <property type="component" value="Unassembled WGS sequence"/>
</dbReference>
<comment type="caution">
    <text evidence="2">The sequence shown here is derived from an EMBL/GenBank/DDBJ whole genome shotgun (WGS) entry which is preliminary data.</text>
</comment>
<reference evidence="2" key="1">
    <citation type="journal article" date="2023" name="Science">
        <title>Genome structures resolve the early diversification of teleost fishes.</title>
        <authorList>
            <person name="Parey E."/>
            <person name="Louis A."/>
            <person name="Montfort J."/>
            <person name="Bouchez O."/>
            <person name="Roques C."/>
            <person name="Iampietro C."/>
            <person name="Lluch J."/>
            <person name="Castinel A."/>
            <person name="Donnadieu C."/>
            <person name="Desvignes T."/>
            <person name="Floi Bucao C."/>
            <person name="Jouanno E."/>
            <person name="Wen M."/>
            <person name="Mejri S."/>
            <person name="Dirks R."/>
            <person name="Jansen H."/>
            <person name="Henkel C."/>
            <person name="Chen W.J."/>
            <person name="Zahm M."/>
            <person name="Cabau C."/>
            <person name="Klopp C."/>
            <person name="Thompson A.W."/>
            <person name="Robinson-Rechavi M."/>
            <person name="Braasch I."/>
            <person name="Lecointre G."/>
            <person name="Bobe J."/>
            <person name="Postlethwait J.H."/>
            <person name="Berthelot C."/>
            <person name="Roest Crollius H."/>
            <person name="Guiguen Y."/>
        </authorList>
    </citation>
    <scope>NUCLEOTIDE SEQUENCE</scope>
    <source>
        <strain evidence="2">NC1722</strain>
    </source>
</reference>
<name>A0AAD7RJ75_9TELE</name>
<keyword evidence="3" id="KW-1185">Reference proteome</keyword>
<evidence type="ECO:0000313" key="2">
    <source>
        <dbReference type="EMBL" id="KAJ8385216.1"/>
    </source>
</evidence>
<feature type="region of interest" description="Disordered" evidence="1">
    <location>
        <begin position="49"/>
        <end position="70"/>
    </location>
</feature>
<dbReference type="EMBL" id="JAINUG010000255">
    <property type="protein sequence ID" value="KAJ8385216.1"/>
    <property type="molecule type" value="Genomic_DNA"/>
</dbReference>
<gene>
    <name evidence="2" type="ORF">AAFF_G00190930</name>
</gene>
<sequence>MYRRPADLADTRSVIAARPSLTNSRRDTKGTGAGGKLWIVPLFASSSAEDEHKNAPGPASLPPSVIPNSEINDQKVAGTTEEATVSVPPLLASTGFRRKTILIVQPDACEVHALHRRWPGGIGQESVLGLGVSGADRTDARLSGSGAGCKHRAQGWGDVARVRAAAVQSADSLISC</sequence>
<evidence type="ECO:0000313" key="3">
    <source>
        <dbReference type="Proteomes" id="UP001221898"/>
    </source>
</evidence>
<accession>A0AAD7RJ75</accession>
<evidence type="ECO:0000256" key="1">
    <source>
        <dbReference type="SAM" id="MobiDB-lite"/>
    </source>
</evidence>
<dbReference type="AlphaFoldDB" id="A0AAD7RJ75"/>